<dbReference type="Proteomes" id="UP000308000">
    <property type="component" value="Unassembled WGS sequence"/>
</dbReference>
<dbReference type="EMBL" id="VBRC01000003">
    <property type="protein sequence ID" value="TLK30004.1"/>
    <property type="molecule type" value="Genomic_DNA"/>
</dbReference>
<name>A0AAJ5JZ77_9DEIO</name>
<dbReference type="AlphaFoldDB" id="A0AAJ5JZ77"/>
<dbReference type="EMBL" id="JACHFV010000004">
    <property type="protein sequence ID" value="MBB5294580.1"/>
    <property type="molecule type" value="Genomic_DNA"/>
</dbReference>
<sequence length="398" mass="42837">MRETEQYLNRATRGLWGKARREARLELRGAIEDKLYRYRLLGLSEDDATHAALRDLGDPQAIARELNRVHTLPQAGRAALLAGVATLLGMQAFAQVPTVHAIQNCQPLSPSALKGLSPQQRQTYESFVRSKGGIEGAVAWCRQNAASSLLSLDDLIAALRTAGVQVDELSGVDGYLILSFPGGKVVEGLDLSHSLTAVNGQRYVQKLPLLNLLPLMHGVPLQLTGLVNPVLQIGPAKLQLGTETAPVLATDLYAFPLIEELEAVLKQSAPSASPIKIAVLPESKLTDHPGLRLRVSAPDDALYVTLSNGLLTTPGSAYDAFLLAVRRVQKGLLPVPTAHSPVTGQPPQPHIVNSPAELLQATERKEAALLVYRLDPSDLRNLKLTPVPASQVHLITQP</sequence>
<dbReference type="InterPro" id="IPR047928">
    <property type="entry name" value="Perm_prefix_1"/>
</dbReference>
<protein>
    <submittedName>
        <fullName evidence="2">Uncharacterized protein</fullName>
    </submittedName>
</protein>
<evidence type="ECO:0000313" key="2">
    <source>
        <dbReference type="EMBL" id="TLK30004.1"/>
    </source>
</evidence>
<organism evidence="2 3">
    <name type="scientific">Deinococcus metallilatus</name>
    <dbReference type="NCBI Taxonomy" id="1211322"/>
    <lineage>
        <taxon>Bacteria</taxon>
        <taxon>Thermotogati</taxon>
        <taxon>Deinococcota</taxon>
        <taxon>Deinococci</taxon>
        <taxon>Deinococcales</taxon>
        <taxon>Deinococcaceae</taxon>
        <taxon>Deinococcus</taxon>
    </lineage>
</organism>
<accession>A0AAJ5JZ77</accession>
<reference evidence="2 3" key="1">
    <citation type="submission" date="2019-04" db="EMBL/GenBank/DDBJ databases">
        <title>Deinococcus metalilatus MA1002 mutant No.5.</title>
        <authorList>
            <person name="Park W."/>
            <person name="Park C."/>
        </authorList>
    </citation>
    <scope>NUCLEOTIDE SEQUENCE [LARGE SCALE GENOMIC DNA]</scope>
    <source>
        <strain evidence="2 3">MA1002-m5</strain>
    </source>
</reference>
<evidence type="ECO:0000313" key="4">
    <source>
        <dbReference type="Proteomes" id="UP000536909"/>
    </source>
</evidence>
<keyword evidence="4" id="KW-1185">Reference proteome</keyword>
<evidence type="ECO:0000313" key="3">
    <source>
        <dbReference type="Proteomes" id="UP000308000"/>
    </source>
</evidence>
<proteinExistence type="predicted"/>
<dbReference type="Proteomes" id="UP000536909">
    <property type="component" value="Unassembled WGS sequence"/>
</dbReference>
<comment type="caution">
    <text evidence="2">The sequence shown here is derived from an EMBL/GenBank/DDBJ whole genome shotgun (WGS) entry which is preliminary data.</text>
</comment>
<dbReference type="NCBIfam" id="NF038403">
    <property type="entry name" value="perm_prefix_1"/>
    <property type="match status" value="1"/>
</dbReference>
<reference evidence="1 4" key="2">
    <citation type="submission" date="2020-08" db="EMBL/GenBank/DDBJ databases">
        <title>Genomic Encyclopedia of Type Strains, Phase IV (KMG-IV): sequencing the most valuable type-strain genomes for metagenomic binning, comparative biology and taxonomic classification.</title>
        <authorList>
            <person name="Goeker M."/>
        </authorList>
    </citation>
    <scope>NUCLEOTIDE SEQUENCE [LARGE SCALE GENOMIC DNA]</scope>
    <source>
        <strain evidence="1 4">DSM 105434</strain>
    </source>
</reference>
<gene>
    <name evidence="2" type="ORF">FCS05_05575</name>
    <name evidence="1" type="ORF">HNQ10_001394</name>
</gene>
<dbReference type="RefSeq" id="WP_129117806.1">
    <property type="nucleotide sequence ID" value="NZ_BSUI01000013.1"/>
</dbReference>
<evidence type="ECO:0000313" key="1">
    <source>
        <dbReference type="EMBL" id="MBB5294580.1"/>
    </source>
</evidence>